<dbReference type="PANTHER" id="PTHR46534:SF1">
    <property type="entry name" value="IGGFC-BINDING PROTEIN N-TERMINAL DOMAIN-CONTAINING PROTEIN"/>
    <property type="match status" value="1"/>
</dbReference>
<feature type="compositionally biased region" description="Low complexity" evidence="1">
    <location>
        <begin position="619"/>
        <end position="639"/>
    </location>
</feature>
<feature type="compositionally biased region" description="Polar residues" evidence="1">
    <location>
        <begin position="660"/>
        <end position="693"/>
    </location>
</feature>
<evidence type="ECO:0000259" key="4">
    <source>
        <dbReference type="PROSITE" id="PS50873"/>
    </source>
</evidence>
<sequence length="906" mass="96029">MKCVVQLVWLAFILTQVTALTAHNATVTQWGDDFLGREFWVAFMRNVRNDILSQTLNLYITNPTSSTARVTIESFGLDSPTLGIHDVPPHTTLTATLNSDLIVYNSGKSTKSVYVQSDANVQLQAMMDYASNTTFSSGGFNVLPVTSLGDEYVIATHCDTVFCAIVILAITNDVGVTVNLRVNSSDPDTIKAKYKGTGYLDGQQIQENSLTKGGVMQITCKCDLTGTLVQATKTIAVFSGGDFTTLLGIDYKDLAVEQMMPTHTTGTHYILGSSTAHDLLKVVAINTNDQFLYNGQRHTASRGRDVFYFQRSLGDLADISSDSPIFVAQFSRGPSEEEYPESTLTLPAPVAQWDVSYEVYVPEPPGFLPSTNDSVLLFLVHERGFEVDVFSSETELSYESAEVTQGNYTMVTLNLTSGGPLRVQCRPSCCRPFGGHAVLNTYRASSSFTLRTSLSDIIGGAYNWTTPCPDPTTTEVVTTTETTTVPSTTTAETTTEITTEATTTPEATTKAVETTTEATTTATTTTSALPTTAEATTTTPALPTTTEATTTAATTTAATTTTPALPTTTEATTTTATTTAETTTTTALPKTTEATTTTATTTAATTTTEATTTVIQSTQTEITSQTVPQNSSTAAADTTSTDKEYSTLESITTHKAITTADPGTSIVTPPPVQTTSAVSADTNTGLSTSTNDANLSENTTSSSPSSLTPELTDVTSASLPNNDSTFSVASSQSTVQTDLSPLTSTPQTDGRSSLSSNQNSASSASATQTGLFSSTDDVTTVNDGTSAAYVINTSSSAPLRGVRCRCVKNDKVNETKLAENEINATKAKEAIQEELTINRKTLSSYKRSKESVTDERKSSTAIGATLGIICVAVVLVVFVGLDLMNVIKLRCDARKHSAGTMEIKEE</sequence>
<comment type="caution">
    <text evidence="5">The sequence shown here is derived from an EMBL/GenBank/DDBJ whole genome shotgun (WGS) entry which is preliminary data.</text>
</comment>
<dbReference type="InterPro" id="IPR035234">
    <property type="entry name" value="IgGFc-bd_N"/>
</dbReference>
<evidence type="ECO:0000256" key="3">
    <source>
        <dbReference type="SAM" id="SignalP"/>
    </source>
</evidence>
<feature type="transmembrane region" description="Helical" evidence="2">
    <location>
        <begin position="861"/>
        <end position="887"/>
    </location>
</feature>
<keyword evidence="3" id="KW-0732">Signal</keyword>
<dbReference type="AlphaFoldDB" id="A0AAN9GMD8"/>
<accession>A0AAN9GMD8</accession>
<name>A0AAN9GMD8_9CAEN</name>
<proteinExistence type="predicted"/>
<feature type="domain" description="Plant heme peroxidase family profile" evidence="4">
    <location>
        <begin position="112"/>
        <end position="429"/>
    </location>
</feature>
<evidence type="ECO:0000313" key="6">
    <source>
        <dbReference type="Proteomes" id="UP001374579"/>
    </source>
</evidence>
<evidence type="ECO:0000313" key="5">
    <source>
        <dbReference type="EMBL" id="KAK7113221.1"/>
    </source>
</evidence>
<feature type="signal peptide" evidence="3">
    <location>
        <begin position="1"/>
        <end position="19"/>
    </location>
</feature>
<dbReference type="PANTHER" id="PTHR46534">
    <property type="entry name" value="IGGFC_BINDING DOMAIN-CONTAINING PROTEIN"/>
    <property type="match status" value="1"/>
</dbReference>
<keyword evidence="6" id="KW-1185">Reference proteome</keyword>
<evidence type="ECO:0000256" key="1">
    <source>
        <dbReference type="SAM" id="MobiDB-lite"/>
    </source>
</evidence>
<protein>
    <recommendedName>
        <fullName evidence="4">Plant heme peroxidase family profile domain-containing protein</fullName>
    </recommendedName>
</protein>
<keyword evidence="2" id="KW-0472">Membrane</keyword>
<dbReference type="EMBL" id="JBAMIC010000002">
    <property type="protein sequence ID" value="KAK7113221.1"/>
    <property type="molecule type" value="Genomic_DNA"/>
</dbReference>
<dbReference type="Pfam" id="PF17517">
    <property type="entry name" value="IgGFc_binding"/>
    <property type="match status" value="1"/>
</dbReference>
<keyword evidence="2" id="KW-0812">Transmembrane</keyword>
<feature type="chain" id="PRO_5042834872" description="Plant heme peroxidase family profile domain-containing protein" evidence="3">
    <location>
        <begin position="20"/>
        <end position="906"/>
    </location>
</feature>
<dbReference type="GO" id="GO:0006979">
    <property type="term" value="P:response to oxidative stress"/>
    <property type="evidence" value="ECO:0007669"/>
    <property type="project" value="InterPro"/>
</dbReference>
<gene>
    <name evidence="5" type="ORF">V1264_012555</name>
</gene>
<organism evidence="5 6">
    <name type="scientific">Littorina saxatilis</name>
    <dbReference type="NCBI Taxonomy" id="31220"/>
    <lineage>
        <taxon>Eukaryota</taxon>
        <taxon>Metazoa</taxon>
        <taxon>Spiralia</taxon>
        <taxon>Lophotrochozoa</taxon>
        <taxon>Mollusca</taxon>
        <taxon>Gastropoda</taxon>
        <taxon>Caenogastropoda</taxon>
        <taxon>Littorinimorpha</taxon>
        <taxon>Littorinoidea</taxon>
        <taxon>Littorinidae</taxon>
        <taxon>Littorina</taxon>
    </lineage>
</organism>
<feature type="compositionally biased region" description="Low complexity" evidence="1">
    <location>
        <begin position="694"/>
        <end position="712"/>
    </location>
</feature>
<feature type="region of interest" description="Disordered" evidence="1">
    <location>
        <begin position="660"/>
        <end position="769"/>
    </location>
</feature>
<dbReference type="PROSITE" id="PS50873">
    <property type="entry name" value="PEROXIDASE_4"/>
    <property type="match status" value="1"/>
</dbReference>
<keyword evidence="2" id="KW-1133">Transmembrane helix</keyword>
<feature type="compositionally biased region" description="Low complexity" evidence="1">
    <location>
        <begin position="471"/>
        <end position="604"/>
    </location>
</feature>
<dbReference type="InterPro" id="IPR002016">
    <property type="entry name" value="Haem_peroxidase"/>
</dbReference>
<feature type="compositionally biased region" description="Polar residues" evidence="1">
    <location>
        <begin position="713"/>
        <end position="751"/>
    </location>
</feature>
<feature type="compositionally biased region" description="Low complexity" evidence="1">
    <location>
        <begin position="752"/>
        <end position="769"/>
    </location>
</feature>
<dbReference type="GO" id="GO:0004601">
    <property type="term" value="F:peroxidase activity"/>
    <property type="evidence" value="ECO:0007669"/>
    <property type="project" value="InterPro"/>
</dbReference>
<evidence type="ECO:0000256" key="2">
    <source>
        <dbReference type="SAM" id="Phobius"/>
    </source>
</evidence>
<dbReference type="Proteomes" id="UP001374579">
    <property type="component" value="Unassembled WGS sequence"/>
</dbReference>
<dbReference type="GO" id="GO:0020037">
    <property type="term" value="F:heme binding"/>
    <property type="evidence" value="ECO:0007669"/>
    <property type="project" value="InterPro"/>
</dbReference>
<feature type="region of interest" description="Disordered" evidence="1">
    <location>
        <begin position="619"/>
        <end position="642"/>
    </location>
</feature>
<reference evidence="5 6" key="1">
    <citation type="submission" date="2024-02" db="EMBL/GenBank/DDBJ databases">
        <title>Chromosome-scale genome assembly of the rough periwinkle Littorina saxatilis.</title>
        <authorList>
            <person name="De Jode A."/>
            <person name="Faria R."/>
            <person name="Formenti G."/>
            <person name="Sims Y."/>
            <person name="Smith T.P."/>
            <person name="Tracey A."/>
            <person name="Wood J.M.D."/>
            <person name="Zagrodzka Z.B."/>
            <person name="Johannesson K."/>
            <person name="Butlin R.K."/>
            <person name="Leder E.H."/>
        </authorList>
    </citation>
    <scope>NUCLEOTIDE SEQUENCE [LARGE SCALE GENOMIC DNA]</scope>
    <source>
        <strain evidence="5">Snail1</strain>
        <tissue evidence="5">Muscle</tissue>
    </source>
</reference>
<feature type="region of interest" description="Disordered" evidence="1">
    <location>
        <begin position="466"/>
        <end position="604"/>
    </location>
</feature>